<accession>A0A016TMA0</accession>
<comment type="caution">
    <text evidence="1">The sequence shown here is derived from an EMBL/GenBank/DDBJ whole genome shotgun (WGS) entry which is preliminary data.</text>
</comment>
<gene>
    <name evidence="1" type="primary">Acey_s0090.g2407</name>
    <name evidence="1" type="ORF">Y032_0090g2407</name>
</gene>
<sequence length="66" mass="7667">MVTCQCPRTTPLGMFPAPLLQQRKEFDVRKRTSLLVALSRKPAKDFWVTLYEHGKVVRQVQSYQTS</sequence>
<proteinExistence type="predicted"/>
<protein>
    <submittedName>
        <fullName evidence="1">Uncharacterized protein</fullName>
    </submittedName>
</protein>
<organism evidence="1 2">
    <name type="scientific">Ancylostoma ceylanicum</name>
    <dbReference type="NCBI Taxonomy" id="53326"/>
    <lineage>
        <taxon>Eukaryota</taxon>
        <taxon>Metazoa</taxon>
        <taxon>Ecdysozoa</taxon>
        <taxon>Nematoda</taxon>
        <taxon>Chromadorea</taxon>
        <taxon>Rhabditida</taxon>
        <taxon>Rhabditina</taxon>
        <taxon>Rhabditomorpha</taxon>
        <taxon>Strongyloidea</taxon>
        <taxon>Ancylostomatidae</taxon>
        <taxon>Ancylostomatinae</taxon>
        <taxon>Ancylostoma</taxon>
    </lineage>
</organism>
<dbReference type="Proteomes" id="UP000024635">
    <property type="component" value="Unassembled WGS sequence"/>
</dbReference>
<evidence type="ECO:0000313" key="1">
    <source>
        <dbReference type="EMBL" id="EYC04084.1"/>
    </source>
</evidence>
<name>A0A016TMA0_9BILA</name>
<reference evidence="2" key="1">
    <citation type="journal article" date="2015" name="Nat. Genet.">
        <title>The genome and transcriptome of the zoonotic hookworm Ancylostoma ceylanicum identify infection-specific gene families.</title>
        <authorList>
            <person name="Schwarz E.M."/>
            <person name="Hu Y."/>
            <person name="Antoshechkin I."/>
            <person name="Miller M.M."/>
            <person name="Sternberg P.W."/>
            <person name="Aroian R.V."/>
        </authorList>
    </citation>
    <scope>NUCLEOTIDE SEQUENCE</scope>
    <source>
        <strain evidence="2">HY135</strain>
    </source>
</reference>
<evidence type="ECO:0000313" key="2">
    <source>
        <dbReference type="Proteomes" id="UP000024635"/>
    </source>
</evidence>
<dbReference type="EMBL" id="JARK01001426">
    <property type="protein sequence ID" value="EYC04084.1"/>
    <property type="molecule type" value="Genomic_DNA"/>
</dbReference>
<keyword evidence="2" id="KW-1185">Reference proteome</keyword>
<dbReference type="AlphaFoldDB" id="A0A016TMA0"/>